<keyword evidence="7" id="KW-0809">Transit peptide</keyword>
<dbReference type="InterPro" id="IPR019833">
    <property type="entry name" value="Mn/Fe_SOD_BS"/>
</dbReference>
<dbReference type="PRINTS" id="PR01703">
    <property type="entry name" value="MNSODISMTASE"/>
</dbReference>
<dbReference type="Gene3D" id="3.55.40.20">
    <property type="entry name" value="Iron/manganese superoxide dismutase, C-terminal domain"/>
    <property type="match status" value="1"/>
</dbReference>
<dbReference type="InterPro" id="IPR050265">
    <property type="entry name" value="Fe/Mn_Superoxide_Dismutase"/>
</dbReference>
<dbReference type="PROSITE" id="PS00088">
    <property type="entry name" value="SOD_MN"/>
    <property type="match status" value="1"/>
</dbReference>
<evidence type="ECO:0000256" key="9">
    <source>
        <dbReference type="ARBA" id="ARBA00023128"/>
    </source>
</evidence>
<name>A0A5J5EPJ1_9PEZI</name>
<evidence type="ECO:0000256" key="7">
    <source>
        <dbReference type="ARBA" id="ARBA00022946"/>
    </source>
</evidence>
<accession>A0A5J5EPJ1</accession>
<dbReference type="FunFam" id="1.10.287.990:FF:000001">
    <property type="entry name" value="Superoxide dismutase"/>
    <property type="match status" value="1"/>
</dbReference>
<evidence type="ECO:0000256" key="5">
    <source>
        <dbReference type="ARBA" id="ARBA00011881"/>
    </source>
</evidence>
<dbReference type="Pfam" id="PF00081">
    <property type="entry name" value="Sod_Fe_N"/>
    <property type="match status" value="1"/>
</dbReference>
<dbReference type="SUPFAM" id="SSF46609">
    <property type="entry name" value="Fe,Mn superoxide dismutase (SOD), N-terminal domain"/>
    <property type="match status" value="1"/>
</dbReference>
<dbReference type="Proteomes" id="UP000326924">
    <property type="component" value="Unassembled WGS sequence"/>
</dbReference>
<dbReference type="EMBL" id="VXIS01000199">
    <property type="protein sequence ID" value="KAA8897424.1"/>
    <property type="molecule type" value="Genomic_DNA"/>
</dbReference>
<comment type="function">
    <text evidence="13">Destroys radicals which are normally produced within the cells and which are toxic to biological systems.</text>
</comment>
<evidence type="ECO:0000256" key="3">
    <source>
        <dbReference type="ARBA" id="ARBA00004305"/>
    </source>
</evidence>
<evidence type="ECO:0000256" key="2">
    <source>
        <dbReference type="ARBA" id="ARBA00002170"/>
    </source>
</evidence>
<evidence type="ECO:0000259" key="15">
    <source>
        <dbReference type="Pfam" id="PF00081"/>
    </source>
</evidence>
<dbReference type="InterPro" id="IPR036314">
    <property type="entry name" value="SOD_C_sf"/>
</dbReference>
<dbReference type="Pfam" id="PF02777">
    <property type="entry name" value="Sod_Fe_C"/>
    <property type="match status" value="1"/>
</dbReference>
<dbReference type="SUPFAM" id="SSF54719">
    <property type="entry name" value="Fe,Mn superoxide dismutase (SOD), C-terminal domain"/>
    <property type="match status" value="1"/>
</dbReference>
<evidence type="ECO:0000256" key="6">
    <source>
        <dbReference type="ARBA" id="ARBA00022723"/>
    </source>
</evidence>
<evidence type="ECO:0000256" key="1">
    <source>
        <dbReference type="ARBA" id="ARBA00001936"/>
    </source>
</evidence>
<evidence type="ECO:0000256" key="13">
    <source>
        <dbReference type="RuleBase" id="RU000414"/>
    </source>
</evidence>
<feature type="chain" id="PRO_5023871631" description="Superoxide dismutase" evidence="14">
    <location>
        <begin position="22"/>
        <end position="258"/>
    </location>
</feature>
<proteinExistence type="inferred from homology"/>
<feature type="domain" description="Manganese/iron superoxide dismutase C-terminal" evidence="16">
    <location>
        <begin position="152"/>
        <end position="247"/>
    </location>
</feature>
<evidence type="ECO:0000256" key="11">
    <source>
        <dbReference type="ARBA" id="ARBA00049204"/>
    </source>
</evidence>
<dbReference type="InParanoid" id="A0A5J5EPJ1"/>
<dbReference type="InterPro" id="IPR001189">
    <property type="entry name" value="Mn/Fe_SOD"/>
</dbReference>
<dbReference type="FunFam" id="3.55.40.20:FF:000004">
    <property type="entry name" value="Superoxide dismutase [Fe]"/>
    <property type="match status" value="1"/>
</dbReference>
<evidence type="ECO:0000313" key="17">
    <source>
        <dbReference type="EMBL" id="KAA8897424.1"/>
    </source>
</evidence>
<dbReference type="InterPro" id="IPR019831">
    <property type="entry name" value="Mn/Fe_SOD_N"/>
</dbReference>
<dbReference type="Gene3D" id="1.10.287.990">
    <property type="entry name" value="Fe,Mn superoxide dismutase (SOD) domain"/>
    <property type="match status" value="1"/>
</dbReference>
<dbReference type="PANTHER" id="PTHR11404:SF29">
    <property type="entry name" value="SUPEROXIDE DISMUTASE"/>
    <property type="match status" value="1"/>
</dbReference>
<evidence type="ECO:0000256" key="10">
    <source>
        <dbReference type="ARBA" id="ARBA00023211"/>
    </source>
</evidence>
<comment type="subunit">
    <text evidence="5">Homotetramer.</text>
</comment>
<dbReference type="GO" id="GO:0004784">
    <property type="term" value="F:superoxide dismutase activity"/>
    <property type="evidence" value="ECO:0007669"/>
    <property type="project" value="UniProtKB-EC"/>
</dbReference>
<comment type="function">
    <text evidence="2">Destroys superoxide anion radicals which are normally produced within the cells and which are toxic to biological systems.</text>
</comment>
<dbReference type="GO" id="GO:0030145">
    <property type="term" value="F:manganese ion binding"/>
    <property type="evidence" value="ECO:0007669"/>
    <property type="project" value="TreeGrafter"/>
</dbReference>
<dbReference type="InterPro" id="IPR019832">
    <property type="entry name" value="Mn/Fe_SOD_C"/>
</dbReference>
<comment type="subcellular location">
    <subcellularLocation>
        <location evidence="3">Mitochondrion matrix</location>
    </subcellularLocation>
</comment>
<keyword evidence="10" id="KW-0464">Manganese</keyword>
<feature type="signal peptide" evidence="14">
    <location>
        <begin position="1"/>
        <end position="21"/>
    </location>
</feature>
<dbReference type="GO" id="GO:0005759">
    <property type="term" value="C:mitochondrial matrix"/>
    <property type="evidence" value="ECO:0007669"/>
    <property type="project" value="UniProtKB-SubCell"/>
</dbReference>
<feature type="binding site" evidence="12">
    <location>
        <position position="219"/>
    </location>
    <ligand>
        <name>Mn(2+)</name>
        <dbReference type="ChEBI" id="CHEBI:29035"/>
    </ligand>
</feature>
<feature type="binding site" evidence="12">
    <location>
        <position position="215"/>
    </location>
    <ligand>
        <name>Mn(2+)</name>
        <dbReference type="ChEBI" id="CHEBI:29035"/>
    </ligand>
</feature>
<feature type="domain" description="Manganese/iron superoxide dismutase N-terminal" evidence="15">
    <location>
        <begin position="56"/>
        <end position="136"/>
    </location>
</feature>
<evidence type="ECO:0000256" key="8">
    <source>
        <dbReference type="ARBA" id="ARBA00023002"/>
    </source>
</evidence>
<evidence type="ECO:0000313" key="18">
    <source>
        <dbReference type="Proteomes" id="UP000326924"/>
    </source>
</evidence>
<keyword evidence="18" id="KW-1185">Reference proteome</keyword>
<reference evidence="17 18" key="1">
    <citation type="submission" date="2019-09" db="EMBL/GenBank/DDBJ databases">
        <title>Draft genome of the ectomycorrhizal ascomycete Sphaerosporella brunnea.</title>
        <authorList>
            <consortium name="DOE Joint Genome Institute"/>
            <person name="Benucci G.M."/>
            <person name="Marozzi G."/>
            <person name="Antonielli L."/>
            <person name="Sanchez S."/>
            <person name="Marco P."/>
            <person name="Wang X."/>
            <person name="Falini L.B."/>
            <person name="Barry K."/>
            <person name="Haridas S."/>
            <person name="Lipzen A."/>
            <person name="Labutti K."/>
            <person name="Grigoriev I.V."/>
            <person name="Murat C."/>
            <person name="Martin F."/>
            <person name="Albertini E."/>
            <person name="Donnini D."/>
            <person name="Bonito G."/>
        </authorList>
    </citation>
    <scope>NUCLEOTIDE SEQUENCE [LARGE SCALE GENOMIC DNA]</scope>
    <source>
        <strain evidence="17 18">Sb_GMNB300</strain>
    </source>
</reference>
<dbReference type="AlphaFoldDB" id="A0A5J5EPJ1"/>
<dbReference type="PANTHER" id="PTHR11404">
    <property type="entry name" value="SUPEROXIDE DISMUTASE 2"/>
    <property type="match status" value="1"/>
</dbReference>
<keyword evidence="8 13" id="KW-0560">Oxidoreductase</keyword>
<dbReference type="OrthoDB" id="239262at2759"/>
<evidence type="ECO:0000256" key="14">
    <source>
        <dbReference type="SAM" id="SignalP"/>
    </source>
</evidence>
<keyword evidence="6 12" id="KW-0479">Metal-binding</keyword>
<comment type="catalytic activity">
    <reaction evidence="11 13">
        <text>2 superoxide + 2 H(+) = H2O2 + O2</text>
        <dbReference type="Rhea" id="RHEA:20696"/>
        <dbReference type="ChEBI" id="CHEBI:15378"/>
        <dbReference type="ChEBI" id="CHEBI:15379"/>
        <dbReference type="ChEBI" id="CHEBI:16240"/>
        <dbReference type="ChEBI" id="CHEBI:18421"/>
        <dbReference type="EC" id="1.15.1.1"/>
    </reaction>
</comment>
<dbReference type="PIRSF" id="PIRSF000349">
    <property type="entry name" value="SODismutase"/>
    <property type="match status" value="1"/>
</dbReference>
<dbReference type="InterPro" id="IPR036324">
    <property type="entry name" value="Mn/Fe_SOD_N_sf"/>
</dbReference>
<organism evidence="17 18">
    <name type="scientific">Sphaerosporella brunnea</name>
    <dbReference type="NCBI Taxonomy" id="1250544"/>
    <lineage>
        <taxon>Eukaryota</taxon>
        <taxon>Fungi</taxon>
        <taxon>Dikarya</taxon>
        <taxon>Ascomycota</taxon>
        <taxon>Pezizomycotina</taxon>
        <taxon>Pezizomycetes</taxon>
        <taxon>Pezizales</taxon>
        <taxon>Pyronemataceae</taxon>
        <taxon>Sphaerosporella</taxon>
    </lineage>
</organism>
<comment type="similarity">
    <text evidence="4 13">Belongs to the iron/manganese superoxide dismutase family.</text>
</comment>
<keyword evidence="14" id="KW-0732">Signal</keyword>
<sequence>MQFSSLLFVQLPAFLSNLTNPSGPTPIVASSPSIVTSSASTMAAEAPKVAVAPLEKYMLPPLPYKYHELEPYISEQIMKLHHDKHHRAYVDKLNAAMEAHVKALAVSDVKAQIELQQAIKFNGGGHINHALFWPSLCPPGLLASEPNSAPLLIEALTAQFGSFDAFKERFKVLLLALQGSGWGWLVKTQRNVLELRTTKDQDPVTDDVSVILGIDMWEHAYYLQYWNDKASYVDGIWNIINWELLEARYDGTAAPTAL</sequence>
<keyword evidence="9" id="KW-0496">Mitochondrion</keyword>
<evidence type="ECO:0000256" key="12">
    <source>
        <dbReference type="PIRSR" id="PIRSR000349-1"/>
    </source>
</evidence>
<evidence type="ECO:0000256" key="4">
    <source>
        <dbReference type="ARBA" id="ARBA00008714"/>
    </source>
</evidence>
<feature type="binding site" evidence="12">
    <location>
        <position position="129"/>
    </location>
    <ligand>
        <name>Mn(2+)</name>
        <dbReference type="ChEBI" id="CHEBI:29035"/>
    </ligand>
</feature>
<feature type="binding site" evidence="12">
    <location>
        <position position="81"/>
    </location>
    <ligand>
        <name>Mn(2+)</name>
        <dbReference type="ChEBI" id="CHEBI:29035"/>
    </ligand>
</feature>
<comment type="caution">
    <text evidence="17">The sequence shown here is derived from an EMBL/GenBank/DDBJ whole genome shotgun (WGS) entry which is preliminary data.</text>
</comment>
<evidence type="ECO:0000259" key="16">
    <source>
        <dbReference type="Pfam" id="PF02777"/>
    </source>
</evidence>
<comment type="cofactor">
    <cofactor evidence="1">
        <name>Mn(2+)</name>
        <dbReference type="ChEBI" id="CHEBI:29035"/>
    </cofactor>
</comment>
<dbReference type="EC" id="1.15.1.1" evidence="13"/>
<protein>
    <recommendedName>
        <fullName evidence="13">Superoxide dismutase</fullName>
        <ecNumber evidence="13">1.15.1.1</ecNumber>
    </recommendedName>
</protein>
<gene>
    <name evidence="17" type="ORF">FN846DRAFT_963778</name>
</gene>